<keyword evidence="2" id="KW-1185">Reference proteome</keyword>
<comment type="caution">
    <text evidence="1">The sequence shown here is derived from an EMBL/GenBank/DDBJ whole genome shotgun (WGS) entry which is preliminary data.</text>
</comment>
<name>A0A085TTM6_9RHOB</name>
<dbReference type="Pfam" id="PF12224">
    <property type="entry name" value="Amidoligase_2"/>
    <property type="match status" value="1"/>
</dbReference>
<reference evidence="2" key="1">
    <citation type="submission" date="2013-04" db="EMBL/GenBank/DDBJ databases">
        <title>Thioclava sp. 13D2W-2 Genome Sequencing.</title>
        <authorList>
            <person name="Lai Q."/>
            <person name="Li G."/>
            <person name="Shao Z."/>
        </authorList>
    </citation>
    <scope>NUCLEOTIDE SEQUENCE [LARGE SCALE GENOMIC DNA]</scope>
    <source>
        <strain evidence="2">13D2W-2</strain>
    </source>
</reference>
<dbReference type="eggNOG" id="ENOG502Z8DX">
    <property type="taxonomic scope" value="Bacteria"/>
</dbReference>
<organism evidence="1 2">
    <name type="scientific">Thioclava atlantica</name>
    <dbReference type="NCBI Taxonomy" id="1317124"/>
    <lineage>
        <taxon>Bacteria</taxon>
        <taxon>Pseudomonadati</taxon>
        <taxon>Pseudomonadota</taxon>
        <taxon>Alphaproteobacteria</taxon>
        <taxon>Rhodobacterales</taxon>
        <taxon>Paracoccaceae</taxon>
        <taxon>Thioclava</taxon>
    </lineage>
</organism>
<dbReference type="STRING" id="1317124.DW2_15175"/>
<dbReference type="Proteomes" id="UP000028607">
    <property type="component" value="Unassembled WGS sequence"/>
</dbReference>
<evidence type="ECO:0000313" key="2">
    <source>
        <dbReference type="Proteomes" id="UP000028607"/>
    </source>
</evidence>
<sequence>MEIELGGLTEEQIARLAARHLGGEARRLSGDDWEVRGTRIGDLKVYLDIFLRKHADVALAALGLKIGREVIPVEIVTDPLTRDGLMQLSEFIELLRSEGAEGTGRSLLYGFGLHLNPEIASAQDRDIVRPLLAYALIEEWMRAIHPIERTRELLPFTAPFPKRLIGDLARLGPDASLERVIMTYRSHTLSRNHGLDMLPVFIHLRPDLIAPEEGRGGTVSPRPTFHFRLPDCRIDDPDWSLDTEWQRWWLVEAIAARPQLLETLCREWLAEKSGVQILGSRWVARCGALLDEAGLS</sequence>
<evidence type="ECO:0008006" key="3">
    <source>
        <dbReference type="Google" id="ProtNLM"/>
    </source>
</evidence>
<protein>
    <recommendedName>
        <fullName evidence="3">Amidoligase enzyme</fullName>
    </recommendedName>
</protein>
<proteinExistence type="predicted"/>
<dbReference type="AlphaFoldDB" id="A0A085TTM6"/>
<dbReference type="EMBL" id="AQRC01000013">
    <property type="protein sequence ID" value="KFE34073.1"/>
    <property type="molecule type" value="Genomic_DNA"/>
</dbReference>
<evidence type="ECO:0000313" key="1">
    <source>
        <dbReference type="EMBL" id="KFE34073.1"/>
    </source>
</evidence>
<reference evidence="1 2" key="2">
    <citation type="journal article" date="2015" name="Antonie Van Leeuwenhoek">
        <title>Thioclava indica sp. nov., isolated from surface seawater of the Indian Ocean.</title>
        <authorList>
            <person name="Liu Y."/>
            <person name="Lai Q."/>
            <person name="Du J."/>
            <person name="Xu H."/>
            <person name="Jiang L."/>
            <person name="Shao Z."/>
        </authorList>
    </citation>
    <scope>NUCLEOTIDE SEQUENCE [LARGE SCALE GENOMIC DNA]</scope>
    <source>
        <strain evidence="1 2">13D2W-2</strain>
    </source>
</reference>
<gene>
    <name evidence="1" type="ORF">DW2_15175</name>
</gene>
<dbReference type="InterPro" id="IPR022025">
    <property type="entry name" value="Amidoligase_2"/>
</dbReference>
<accession>A0A085TTM6</accession>
<dbReference type="PATRIC" id="fig|1317124.6.peg.3049"/>